<dbReference type="GO" id="GO:0099503">
    <property type="term" value="C:secretory vesicle"/>
    <property type="evidence" value="ECO:0007669"/>
    <property type="project" value="TreeGrafter"/>
</dbReference>
<comment type="similarity">
    <text evidence="1">Belongs to the unc-13 family.</text>
</comment>
<evidence type="ECO:0000256" key="3">
    <source>
        <dbReference type="SAM" id="MobiDB-lite"/>
    </source>
</evidence>
<reference evidence="5 6" key="1">
    <citation type="submission" date="2023-03" db="EMBL/GenBank/DDBJ databases">
        <title>High-quality genome of Scylla paramamosain provides insights in environmental adaptation.</title>
        <authorList>
            <person name="Zhang L."/>
        </authorList>
    </citation>
    <scope>NUCLEOTIDE SEQUENCE [LARGE SCALE GENOMIC DNA]</scope>
    <source>
        <strain evidence="5">LZ_2023a</strain>
        <tissue evidence="5">Muscle</tissue>
    </source>
</reference>
<dbReference type="InterPro" id="IPR052095">
    <property type="entry name" value="UNC-13_domain"/>
</dbReference>
<keyword evidence="2" id="KW-0268">Exocytosis</keyword>
<dbReference type="InterPro" id="IPR035892">
    <property type="entry name" value="C2_domain_sf"/>
</dbReference>
<evidence type="ECO:0000256" key="1">
    <source>
        <dbReference type="ARBA" id="ARBA00005823"/>
    </source>
</evidence>
<protein>
    <recommendedName>
        <fullName evidence="4">C2 domain-containing protein</fullName>
    </recommendedName>
</protein>
<keyword evidence="6" id="KW-1185">Reference proteome</keyword>
<feature type="domain" description="C2" evidence="4">
    <location>
        <begin position="151"/>
        <end position="214"/>
    </location>
</feature>
<comment type="caution">
    <text evidence="5">The sequence shown here is derived from an EMBL/GenBank/DDBJ whole genome shotgun (WGS) entry which is preliminary data.</text>
</comment>
<feature type="region of interest" description="Disordered" evidence="3">
    <location>
        <begin position="1"/>
        <end position="22"/>
    </location>
</feature>
<dbReference type="GO" id="GO:0006887">
    <property type="term" value="P:exocytosis"/>
    <property type="evidence" value="ECO:0007669"/>
    <property type="project" value="UniProtKB-KW"/>
</dbReference>
<organism evidence="5 6">
    <name type="scientific">Scylla paramamosain</name>
    <name type="common">Mud crab</name>
    <dbReference type="NCBI Taxonomy" id="85552"/>
    <lineage>
        <taxon>Eukaryota</taxon>
        <taxon>Metazoa</taxon>
        <taxon>Ecdysozoa</taxon>
        <taxon>Arthropoda</taxon>
        <taxon>Crustacea</taxon>
        <taxon>Multicrustacea</taxon>
        <taxon>Malacostraca</taxon>
        <taxon>Eumalacostraca</taxon>
        <taxon>Eucarida</taxon>
        <taxon>Decapoda</taxon>
        <taxon>Pleocyemata</taxon>
        <taxon>Brachyura</taxon>
        <taxon>Eubrachyura</taxon>
        <taxon>Portunoidea</taxon>
        <taxon>Portunidae</taxon>
        <taxon>Portuninae</taxon>
        <taxon>Scylla</taxon>
    </lineage>
</organism>
<proteinExistence type="inferred from homology"/>
<dbReference type="Proteomes" id="UP001487740">
    <property type="component" value="Unassembled WGS sequence"/>
</dbReference>
<evidence type="ECO:0000259" key="4">
    <source>
        <dbReference type="Pfam" id="PF00168"/>
    </source>
</evidence>
<dbReference type="InterPro" id="IPR000008">
    <property type="entry name" value="C2_dom"/>
</dbReference>
<dbReference type="Gene3D" id="2.60.40.150">
    <property type="entry name" value="C2 domain"/>
    <property type="match status" value="1"/>
</dbReference>
<dbReference type="PANTHER" id="PTHR45999:SF4">
    <property type="entry name" value="UNC-13-4A, ISOFORM B"/>
    <property type="match status" value="1"/>
</dbReference>
<evidence type="ECO:0000256" key="2">
    <source>
        <dbReference type="ARBA" id="ARBA00022483"/>
    </source>
</evidence>
<dbReference type="SUPFAM" id="SSF49562">
    <property type="entry name" value="C2 domain (Calcium/lipid-binding domain, CaLB)"/>
    <property type="match status" value="1"/>
</dbReference>
<evidence type="ECO:0000313" key="5">
    <source>
        <dbReference type="EMBL" id="KAK8380384.1"/>
    </source>
</evidence>
<dbReference type="AlphaFoldDB" id="A0AAW0SZD1"/>
<evidence type="ECO:0000313" key="6">
    <source>
        <dbReference type="Proteomes" id="UP001487740"/>
    </source>
</evidence>
<dbReference type="EMBL" id="JARAKH010000042">
    <property type="protein sequence ID" value="KAK8380384.1"/>
    <property type="molecule type" value="Genomic_DNA"/>
</dbReference>
<sequence length="245" mass="27328">MRSHNPYLGRGDGDVERGGSGGGGGVGGVWRGHWEESLMRCVAPTQAVVTQRVTSQPTTICGKSHSAEYFKGVFIVLERCWFFFTPIDHTGLEPQCACTSEYLSLKKTLSNLKLPTEALIAKYYQERHEELLQTHSCTAELVVRAFFMRSGKLVIEVIMARNIVGTSRKLPDTQVTVKLVPNEWFQSGLIAKTKIHRKTDTPVFDEKFEVSSPSVITKAEAPGAEGEWQEEDLEKAILSHQEMRG</sequence>
<name>A0AAW0SZD1_SCYPA</name>
<dbReference type="Pfam" id="PF00168">
    <property type="entry name" value="C2"/>
    <property type="match status" value="1"/>
</dbReference>
<dbReference type="PANTHER" id="PTHR45999">
    <property type="entry name" value="UNC-13-4A, ISOFORM B"/>
    <property type="match status" value="1"/>
</dbReference>
<accession>A0AAW0SZD1</accession>
<gene>
    <name evidence="5" type="ORF">O3P69_016759</name>
</gene>